<evidence type="ECO:0008006" key="4">
    <source>
        <dbReference type="Google" id="ProtNLM"/>
    </source>
</evidence>
<feature type="transmembrane region" description="Helical" evidence="1">
    <location>
        <begin position="36"/>
        <end position="57"/>
    </location>
</feature>
<dbReference type="EMBL" id="SHLC01000001">
    <property type="protein sequence ID" value="RZU64358.1"/>
    <property type="molecule type" value="Genomic_DNA"/>
</dbReference>
<dbReference type="Proteomes" id="UP000291483">
    <property type="component" value="Unassembled WGS sequence"/>
</dbReference>
<evidence type="ECO:0000313" key="2">
    <source>
        <dbReference type="EMBL" id="RZU64358.1"/>
    </source>
</evidence>
<gene>
    <name evidence="2" type="ORF">EV379_0653</name>
</gene>
<organism evidence="2 3">
    <name type="scientific">Microterricola gilva</name>
    <dbReference type="NCBI Taxonomy" id="393267"/>
    <lineage>
        <taxon>Bacteria</taxon>
        <taxon>Bacillati</taxon>
        <taxon>Actinomycetota</taxon>
        <taxon>Actinomycetes</taxon>
        <taxon>Micrococcales</taxon>
        <taxon>Microbacteriaceae</taxon>
        <taxon>Microterricola</taxon>
    </lineage>
</organism>
<feature type="transmembrane region" description="Helical" evidence="1">
    <location>
        <begin position="69"/>
        <end position="87"/>
    </location>
</feature>
<proteinExistence type="predicted"/>
<comment type="caution">
    <text evidence="2">The sequence shown here is derived from an EMBL/GenBank/DDBJ whole genome shotgun (WGS) entry which is preliminary data.</text>
</comment>
<name>A0A4Q8AJ35_9MICO</name>
<dbReference type="Pfam" id="PF10066">
    <property type="entry name" value="DUF2304"/>
    <property type="match status" value="1"/>
</dbReference>
<keyword evidence="1" id="KW-0472">Membrane</keyword>
<reference evidence="2 3" key="1">
    <citation type="submission" date="2019-02" db="EMBL/GenBank/DDBJ databases">
        <title>Sequencing the genomes of 1000 actinobacteria strains.</title>
        <authorList>
            <person name="Klenk H.-P."/>
        </authorList>
    </citation>
    <scope>NUCLEOTIDE SEQUENCE [LARGE SCALE GENOMIC DNA]</scope>
    <source>
        <strain evidence="2 3">DSM 18319</strain>
    </source>
</reference>
<accession>A0A4Q8AJ35</accession>
<evidence type="ECO:0000256" key="1">
    <source>
        <dbReference type="SAM" id="Phobius"/>
    </source>
</evidence>
<dbReference type="OrthoDB" id="3577584at2"/>
<feature type="transmembrane region" description="Helical" evidence="1">
    <location>
        <begin position="6"/>
        <end position="24"/>
    </location>
</feature>
<evidence type="ECO:0000313" key="3">
    <source>
        <dbReference type="Proteomes" id="UP000291483"/>
    </source>
</evidence>
<keyword evidence="1" id="KW-1133">Transmembrane helix</keyword>
<keyword evidence="3" id="KW-1185">Reference proteome</keyword>
<sequence length="125" mass="13717">MSVTTYILGIVAALFTLAVVIEMLRRRSLRERHAVWWLIAGLLALLIGIFPGILEWAATLVGVDAPTNLIFFVSIAILVLVCVQHSAELTTLESKTRALAEEATLHDLRLRQLEALADAAQGRSK</sequence>
<keyword evidence="1" id="KW-0812">Transmembrane</keyword>
<dbReference type="RefSeq" id="WP_130504871.1">
    <property type="nucleotide sequence ID" value="NZ_SHLC01000001.1"/>
</dbReference>
<dbReference type="InterPro" id="IPR019277">
    <property type="entry name" value="DUF2304"/>
</dbReference>
<dbReference type="AlphaFoldDB" id="A0A4Q8AJ35"/>
<protein>
    <recommendedName>
        <fullName evidence="4">DUF2304 domain-containing protein</fullName>
    </recommendedName>
</protein>